<reference evidence="5" key="2">
    <citation type="submission" date="2025-09" db="UniProtKB">
        <authorList>
            <consortium name="Ensembl"/>
        </authorList>
    </citation>
    <scope>IDENTIFICATION</scope>
</reference>
<dbReference type="SMART" id="SM00409">
    <property type="entry name" value="IG"/>
    <property type="match status" value="1"/>
</dbReference>
<evidence type="ECO:0000256" key="2">
    <source>
        <dbReference type="ARBA" id="ARBA00023130"/>
    </source>
</evidence>
<sequence>IVSLNLTVSLFSGAFSQRQLMESGGDVKKTGDSLRLSCQASEFTFTDYWMQWIRQATTNCAQPFKGRLTISRDNHLNRAYLQMTGLRPEDTALYYCSRIPRWAKSYYGQDKNRFGEGESTVYTGINLQVTSAPCCRGR</sequence>
<dbReference type="Pfam" id="PF07686">
    <property type="entry name" value="V-set"/>
    <property type="match status" value="1"/>
</dbReference>
<dbReference type="GO" id="GO:0002250">
    <property type="term" value="P:adaptive immune response"/>
    <property type="evidence" value="ECO:0007669"/>
    <property type="project" value="UniProtKB-KW"/>
</dbReference>
<dbReference type="InterPro" id="IPR013783">
    <property type="entry name" value="Ig-like_fold"/>
</dbReference>
<keyword evidence="2" id="KW-1064">Adaptive immunity</keyword>
<dbReference type="InterPro" id="IPR003599">
    <property type="entry name" value="Ig_sub"/>
</dbReference>
<dbReference type="SUPFAM" id="SSF48726">
    <property type="entry name" value="Immunoglobulin"/>
    <property type="match status" value="1"/>
</dbReference>
<dbReference type="SMART" id="SM00406">
    <property type="entry name" value="IGv"/>
    <property type="match status" value="1"/>
</dbReference>
<keyword evidence="6" id="KW-1185">Reference proteome</keyword>
<dbReference type="GO" id="GO:0005576">
    <property type="term" value="C:extracellular region"/>
    <property type="evidence" value="ECO:0007669"/>
    <property type="project" value="UniProtKB-ARBA"/>
</dbReference>
<proteinExistence type="predicted"/>
<keyword evidence="1" id="KW-0391">Immunity</keyword>
<feature type="domain" description="Ig-like" evidence="4">
    <location>
        <begin position="31"/>
        <end position="96"/>
    </location>
</feature>
<dbReference type="AlphaFoldDB" id="A0A8C8RHJ1"/>
<dbReference type="Gene3D" id="2.60.40.10">
    <property type="entry name" value="Immunoglobulins"/>
    <property type="match status" value="2"/>
</dbReference>
<evidence type="ECO:0000259" key="4">
    <source>
        <dbReference type="PROSITE" id="PS50835"/>
    </source>
</evidence>
<reference evidence="5" key="1">
    <citation type="submission" date="2025-08" db="UniProtKB">
        <authorList>
            <consortium name="Ensembl"/>
        </authorList>
    </citation>
    <scope>IDENTIFICATION</scope>
</reference>
<dbReference type="InterPro" id="IPR013106">
    <property type="entry name" value="Ig_V-set"/>
</dbReference>
<dbReference type="PANTHER" id="PTHR23266">
    <property type="entry name" value="IMMUNOGLOBULIN HEAVY CHAIN"/>
    <property type="match status" value="1"/>
</dbReference>
<dbReference type="InterPro" id="IPR050199">
    <property type="entry name" value="IgHV"/>
</dbReference>
<dbReference type="GO" id="GO:0019814">
    <property type="term" value="C:immunoglobulin complex"/>
    <property type="evidence" value="ECO:0007669"/>
    <property type="project" value="UniProtKB-KW"/>
</dbReference>
<dbReference type="PROSITE" id="PS50835">
    <property type="entry name" value="IG_LIKE"/>
    <property type="match status" value="1"/>
</dbReference>
<evidence type="ECO:0000256" key="3">
    <source>
        <dbReference type="ARBA" id="ARBA00043265"/>
    </source>
</evidence>
<evidence type="ECO:0000256" key="1">
    <source>
        <dbReference type="ARBA" id="ARBA00022859"/>
    </source>
</evidence>
<dbReference type="Ensembl" id="ENSPCET00000005408.1">
    <property type="protein sequence ID" value="ENSPCEP00000005221.1"/>
    <property type="gene ID" value="ENSPCEG00000004240.1"/>
</dbReference>
<organism evidence="5 6">
    <name type="scientific">Pelusios castaneus</name>
    <name type="common">West African mud turtle</name>
    <dbReference type="NCBI Taxonomy" id="367368"/>
    <lineage>
        <taxon>Eukaryota</taxon>
        <taxon>Metazoa</taxon>
        <taxon>Chordata</taxon>
        <taxon>Craniata</taxon>
        <taxon>Vertebrata</taxon>
        <taxon>Euteleostomi</taxon>
        <taxon>Archelosauria</taxon>
        <taxon>Testudinata</taxon>
        <taxon>Testudines</taxon>
        <taxon>Pleurodira</taxon>
        <taxon>Pelomedusidae</taxon>
        <taxon>Pelusios</taxon>
    </lineage>
</organism>
<dbReference type="Proteomes" id="UP000694393">
    <property type="component" value="Unplaced"/>
</dbReference>
<accession>A0A8C8RHJ1</accession>
<evidence type="ECO:0000313" key="5">
    <source>
        <dbReference type="Ensembl" id="ENSPCEP00000005221.1"/>
    </source>
</evidence>
<evidence type="ECO:0000313" key="6">
    <source>
        <dbReference type="Proteomes" id="UP000694393"/>
    </source>
</evidence>
<dbReference type="InterPro" id="IPR007110">
    <property type="entry name" value="Ig-like_dom"/>
</dbReference>
<name>A0A8C8RHJ1_9SAUR</name>
<dbReference type="InterPro" id="IPR036179">
    <property type="entry name" value="Ig-like_dom_sf"/>
</dbReference>
<keyword evidence="3" id="KW-1280">Immunoglobulin</keyword>
<protein>
    <recommendedName>
        <fullName evidence="4">Ig-like domain-containing protein</fullName>
    </recommendedName>
</protein>